<evidence type="ECO:0000313" key="2">
    <source>
        <dbReference type="EMBL" id="CZR66907.1"/>
    </source>
</evidence>
<evidence type="ECO:0000313" key="3">
    <source>
        <dbReference type="Proteomes" id="UP000184330"/>
    </source>
</evidence>
<feature type="chain" id="PRO_5013267686" description="BTB domain-containing protein" evidence="1">
    <location>
        <begin position="28"/>
        <end position="296"/>
    </location>
</feature>
<dbReference type="OrthoDB" id="5275938at2759"/>
<dbReference type="InterPro" id="IPR011333">
    <property type="entry name" value="SKP1/BTB/POZ_sf"/>
</dbReference>
<protein>
    <recommendedName>
        <fullName evidence="4">BTB domain-containing protein</fullName>
    </recommendedName>
</protein>
<keyword evidence="3" id="KW-1185">Reference proteome</keyword>
<organism evidence="2 3">
    <name type="scientific">Phialocephala subalpina</name>
    <dbReference type="NCBI Taxonomy" id="576137"/>
    <lineage>
        <taxon>Eukaryota</taxon>
        <taxon>Fungi</taxon>
        <taxon>Dikarya</taxon>
        <taxon>Ascomycota</taxon>
        <taxon>Pezizomycotina</taxon>
        <taxon>Leotiomycetes</taxon>
        <taxon>Helotiales</taxon>
        <taxon>Mollisiaceae</taxon>
        <taxon>Phialocephala</taxon>
        <taxon>Phialocephala fortinii species complex</taxon>
    </lineage>
</organism>
<dbReference type="Gene3D" id="3.30.710.10">
    <property type="entry name" value="Potassium Channel Kv1.1, Chain A"/>
    <property type="match status" value="1"/>
</dbReference>
<sequence length="296" mass="33450">MSRFIRSNSLPECILWFFISLYPSIMSSRVVIDPDGDIVLQLHQEQPSEGAADGKTVGKKLETWELIVSSKVLFLASPVFRVMIGGRFKESVELAEKKASSETYNLPLPEDDADATIILCRILHFSINDVPEKPTTVCLERLAYLCDKYQCISAMKYCGGLWLRNWLLVFDNEDPSIDDLCRLLIFAYVIDLPYEFLGISWKLFLSHKGPFLGPFTQAVILVDHPLLDRKVARTALVSLCKTAADLSQERWIRKGSNAASHFIEVLWLLRTGTGKHPRKIVIALLRLSDATSTLFN</sequence>
<dbReference type="Proteomes" id="UP000184330">
    <property type="component" value="Unassembled WGS sequence"/>
</dbReference>
<evidence type="ECO:0000256" key="1">
    <source>
        <dbReference type="SAM" id="SignalP"/>
    </source>
</evidence>
<evidence type="ECO:0008006" key="4">
    <source>
        <dbReference type="Google" id="ProtNLM"/>
    </source>
</evidence>
<keyword evidence="1" id="KW-0732">Signal</keyword>
<dbReference type="EMBL" id="FJOG01000040">
    <property type="protein sequence ID" value="CZR66907.1"/>
    <property type="molecule type" value="Genomic_DNA"/>
</dbReference>
<feature type="signal peptide" evidence="1">
    <location>
        <begin position="1"/>
        <end position="27"/>
    </location>
</feature>
<reference evidence="2 3" key="1">
    <citation type="submission" date="2016-03" db="EMBL/GenBank/DDBJ databases">
        <authorList>
            <person name="Ploux O."/>
        </authorList>
    </citation>
    <scope>NUCLEOTIDE SEQUENCE [LARGE SCALE GENOMIC DNA]</scope>
    <source>
        <strain evidence="2 3">UAMH 11012</strain>
    </source>
</reference>
<proteinExistence type="predicted"/>
<accession>A0A1L7XPK6</accession>
<dbReference type="AlphaFoldDB" id="A0A1L7XPK6"/>
<gene>
    <name evidence="2" type="ORF">PAC_16808</name>
</gene>
<dbReference type="STRING" id="576137.A0A1L7XPK6"/>
<name>A0A1L7XPK6_9HELO</name>